<organism evidence="1 2">
    <name type="scientific">Plakobranchus ocellatus</name>
    <dbReference type="NCBI Taxonomy" id="259542"/>
    <lineage>
        <taxon>Eukaryota</taxon>
        <taxon>Metazoa</taxon>
        <taxon>Spiralia</taxon>
        <taxon>Lophotrochozoa</taxon>
        <taxon>Mollusca</taxon>
        <taxon>Gastropoda</taxon>
        <taxon>Heterobranchia</taxon>
        <taxon>Euthyneura</taxon>
        <taxon>Panpulmonata</taxon>
        <taxon>Sacoglossa</taxon>
        <taxon>Placobranchoidea</taxon>
        <taxon>Plakobranchidae</taxon>
        <taxon>Plakobranchus</taxon>
    </lineage>
</organism>
<name>A0AAV4D3Z8_9GAST</name>
<gene>
    <name evidence="1" type="ORF">PoB_006537400</name>
</gene>
<proteinExistence type="predicted"/>
<keyword evidence="2" id="KW-1185">Reference proteome</keyword>
<dbReference type="EMBL" id="BLXT01007365">
    <property type="protein sequence ID" value="GFO38869.1"/>
    <property type="molecule type" value="Genomic_DNA"/>
</dbReference>
<reference evidence="1 2" key="1">
    <citation type="journal article" date="2021" name="Elife">
        <title>Chloroplast acquisition without the gene transfer in kleptoplastic sea slugs, Plakobranchus ocellatus.</title>
        <authorList>
            <person name="Maeda T."/>
            <person name="Takahashi S."/>
            <person name="Yoshida T."/>
            <person name="Shimamura S."/>
            <person name="Takaki Y."/>
            <person name="Nagai Y."/>
            <person name="Toyoda A."/>
            <person name="Suzuki Y."/>
            <person name="Arimoto A."/>
            <person name="Ishii H."/>
            <person name="Satoh N."/>
            <person name="Nishiyama T."/>
            <person name="Hasebe M."/>
            <person name="Maruyama T."/>
            <person name="Minagawa J."/>
            <person name="Obokata J."/>
            <person name="Shigenobu S."/>
        </authorList>
    </citation>
    <scope>NUCLEOTIDE SEQUENCE [LARGE SCALE GENOMIC DNA]</scope>
</reference>
<protein>
    <submittedName>
        <fullName evidence="1">Uncharacterized protein</fullName>
    </submittedName>
</protein>
<dbReference type="AlphaFoldDB" id="A0AAV4D3Z8"/>
<dbReference type="Proteomes" id="UP000735302">
    <property type="component" value="Unassembled WGS sequence"/>
</dbReference>
<sequence>MLDIKQGNSRCSRDVVYQKNDEDIKDEKKSNELVLKEANLGRSLIKTIGRRRRQLRPSVKAGLAVDGARTRNRRIPTYLRVGTLFTATPTKGKASNTGGLDFDYRLLAADNRSSSSSSSLGAFSGTDIGDHVPPLKPILSQPHKAVVASLTYCP</sequence>
<comment type="caution">
    <text evidence="1">The sequence shown here is derived from an EMBL/GenBank/DDBJ whole genome shotgun (WGS) entry which is preliminary data.</text>
</comment>
<evidence type="ECO:0000313" key="2">
    <source>
        <dbReference type="Proteomes" id="UP000735302"/>
    </source>
</evidence>
<evidence type="ECO:0000313" key="1">
    <source>
        <dbReference type="EMBL" id="GFO38869.1"/>
    </source>
</evidence>
<accession>A0AAV4D3Z8</accession>